<name>A0ABS7KLI1_9BACL</name>
<dbReference type="PANTHER" id="PTHR43157:SF31">
    <property type="entry name" value="PHOSPHATIDYLINOSITOL-GLYCAN BIOSYNTHESIS CLASS F PROTEIN"/>
    <property type="match status" value="1"/>
</dbReference>
<evidence type="ECO:0000313" key="2">
    <source>
        <dbReference type="EMBL" id="MBY0205030.1"/>
    </source>
</evidence>
<protein>
    <submittedName>
        <fullName evidence="2">SDR family NAD(P)-dependent oxidoreductase</fullName>
    </submittedName>
</protein>
<dbReference type="CDD" id="cd05327">
    <property type="entry name" value="retinol-DH_like_SDR_c_like"/>
    <property type="match status" value="1"/>
</dbReference>
<dbReference type="RefSeq" id="WP_221789562.1">
    <property type="nucleotide sequence ID" value="NZ_JACLIC010000025.1"/>
</dbReference>
<reference evidence="2 3" key="1">
    <citation type="submission" date="2020-08" db="EMBL/GenBank/DDBJ databases">
        <title>Fungal Genomes of the International Space Station.</title>
        <authorList>
            <person name="Seuylemezian A."/>
            <person name="Singh N.K."/>
            <person name="Wood J."/>
            <person name="Venkateswaran K."/>
        </authorList>
    </citation>
    <scope>NUCLEOTIDE SEQUENCE [LARGE SCALE GENOMIC DNA]</scope>
    <source>
        <strain evidence="2 3">S/N-304-OC-R4</strain>
    </source>
</reference>
<proteinExistence type="predicted"/>
<dbReference type="SUPFAM" id="SSF51735">
    <property type="entry name" value="NAD(P)-binding Rossmann-fold domains"/>
    <property type="match status" value="1"/>
</dbReference>
<evidence type="ECO:0000313" key="3">
    <source>
        <dbReference type="Proteomes" id="UP000706031"/>
    </source>
</evidence>
<dbReference type="PRINTS" id="PR00081">
    <property type="entry name" value="GDHRDH"/>
</dbReference>
<dbReference type="PANTHER" id="PTHR43157">
    <property type="entry name" value="PHOSPHATIDYLINOSITOL-GLYCAN BIOSYNTHESIS CLASS F PROTEIN-RELATED"/>
    <property type="match status" value="1"/>
</dbReference>
<dbReference type="Pfam" id="PF00106">
    <property type="entry name" value="adh_short"/>
    <property type="match status" value="1"/>
</dbReference>
<dbReference type="EMBL" id="JACLIC010000025">
    <property type="protein sequence ID" value="MBY0205030.1"/>
    <property type="molecule type" value="Genomic_DNA"/>
</dbReference>
<accession>A0ABS7KLI1</accession>
<comment type="caution">
    <text evidence="2">The sequence shown here is derived from an EMBL/GenBank/DDBJ whole genome shotgun (WGS) entry which is preliminary data.</text>
</comment>
<keyword evidence="1" id="KW-0560">Oxidoreductase</keyword>
<dbReference type="Proteomes" id="UP000706031">
    <property type="component" value="Unassembled WGS sequence"/>
</dbReference>
<gene>
    <name evidence="2" type="ORF">H7T88_17550</name>
</gene>
<evidence type="ECO:0000256" key="1">
    <source>
        <dbReference type="ARBA" id="ARBA00023002"/>
    </source>
</evidence>
<keyword evidence="3" id="KW-1185">Reference proteome</keyword>
<organism evidence="2 3">
    <name type="scientific">Paenibacillus cucumis</name>
    <name type="common">ex Kampfer et al. 2016</name>
    <dbReference type="NCBI Taxonomy" id="1776858"/>
    <lineage>
        <taxon>Bacteria</taxon>
        <taxon>Bacillati</taxon>
        <taxon>Bacillota</taxon>
        <taxon>Bacilli</taxon>
        <taxon>Bacillales</taxon>
        <taxon>Paenibacillaceae</taxon>
        <taxon>Paenibacillus</taxon>
    </lineage>
</organism>
<dbReference type="InterPro" id="IPR036291">
    <property type="entry name" value="NAD(P)-bd_dom_sf"/>
</dbReference>
<sequence>MSKQHWDATKIPDQQGKVIIVTGSTSGLGKEAVKTIAGKNAKVIMAVRNVDKGKEVVNELKKEFKHADIDVRKLDLSNLSSIRAFANVMVENYDRLDILINNAGIMFPPYSKTVDGFENQFGTNHLGHFALTGLLMPLLKKTEGSRIVVLSSLGHTMGKLDFEDLNWEARKYDTQKAYGDSKLANLYFTYELARRLKREGDHPRITAAHPGWTATDLQRNSAFMSGMNRFFAQRVHMGVLPTLRAAFDEEAKAGDFFGPSKLMNMRGYPVAHSSNKLSYDETIARELWQRSEEMTGIKF</sequence>
<dbReference type="Gene3D" id="3.40.50.720">
    <property type="entry name" value="NAD(P)-binding Rossmann-like Domain"/>
    <property type="match status" value="1"/>
</dbReference>
<dbReference type="NCBIfam" id="NF004846">
    <property type="entry name" value="PRK06197.1"/>
    <property type="match status" value="1"/>
</dbReference>
<dbReference type="InterPro" id="IPR002347">
    <property type="entry name" value="SDR_fam"/>
</dbReference>